<dbReference type="CDD" id="cd09898">
    <property type="entry name" value="H3TH_53EXO"/>
    <property type="match status" value="1"/>
</dbReference>
<keyword evidence="1" id="KW-0540">Nuclease</keyword>
<dbReference type="InterPro" id="IPR029060">
    <property type="entry name" value="PIN-like_dom_sf"/>
</dbReference>
<keyword evidence="6" id="KW-1185">Reference proteome</keyword>
<keyword evidence="5" id="KW-0269">Exonuclease</keyword>
<proteinExistence type="predicted"/>
<dbReference type="InParanoid" id="A0A7X0JVP8"/>
<sequence>MKPLAATCLIDASIYIFQYYFSLPPNWTARNGYSTEAVYGFATFLLKLKEQYGPKRLGLCFDESLGQGFREDIYPDYKASRALPDDSLAYQLDACREIAELMGIPCFGSTRYEADDLIGSLMQLAKRSKQPVAILSRDKDLGQLIRREQDYLWDFAKDLKSYAPDIEEKWGVPPEAMADYLALVGDSIDDIPGVPGIGAKTAAALLQAYGSVKGIYANLEALQDMKLRGAKGLGSKLEEHLEQVAMAKTLATIVCDIPLVDSINDLDWRTADIDALEAFCAEQGFSRLASRVNKVFGENV</sequence>
<dbReference type="Proteomes" id="UP000528457">
    <property type="component" value="Unassembled WGS sequence"/>
</dbReference>
<dbReference type="SMART" id="SM00475">
    <property type="entry name" value="53EXOc"/>
    <property type="match status" value="1"/>
</dbReference>
<dbReference type="EMBL" id="JACHHT010000002">
    <property type="protein sequence ID" value="MBB6522340.1"/>
    <property type="molecule type" value="Genomic_DNA"/>
</dbReference>
<evidence type="ECO:0000256" key="2">
    <source>
        <dbReference type="ARBA" id="ARBA00022801"/>
    </source>
</evidence>
<name>A0A7X0JVP8_9GAMM</name>
<dbReference type="GO" id="GO:0008409">
    <property type="term" value="F:5'-3' exonuclease activity"/>
    <property type="evidence" value="ECO:0007669"/>
    <property type="project" value="InterPro"/>
</dbReference>
<dbReference type="SUPFAM" id="SSF47807">
    <property type="entry name" value="5' to 3' exonuclease, C-terminal subdomain"/>
    <property type="match status" value="1"/>
</dbReference>
<dbReference type="Pfam" id="PF01367">
    <property type="entry name" value="5_3_exonuc"/>
    <property type="match status" value="1"/>
</dbReference>
<evidence type="ECO:0000313" key="6">
    <source>
        <dbReference type="Proteomes" id="UP000528457"/>
    </source>
</evidence>
<dbReference type="GO" id="GO:0003677">
    <property type="term" value="F:DNA binding"/>
    <property type="evidence" value="ECO:0007669"/>
    <property type="project" value="UniProtKB-KW"/>
</dbReference>
<evidence type="ECO:0000313" key="5">
    <source>
        <dbReference type="EMBL" id="MBB6522340.1"/>
    </source>
</evidence>
<dbReference type="PANTHER" id="PTHR42646:SF2">
    <property type="entry name" value="5'-3' EXONUCLEASE FAMILY PROTEIN"/>
    <property type="match status" value="1"/>
</dbReference>
<dbReference type="SUPFAM" id="SSF88723">
    <property type="entry name" value="PIN domain-like"/>
    <property type="match status" value="1"/>
</dbReference>
<gene>
    <name evidence="5" type="ORF">HNR48_002625</name>
</gene>
<dbReference type="FunFam" id="1.10.150.20:FF:000003">
    <property type="entry name" value="DNA polymerase I"/>
    <property type="match status" value="1"/>
</dbReference>
<dbReference type="GO" id="GO:0033567">
    <property type="term" value="P:DNA replication, Okazaki fragment processing"/>
    <property type="evidence" value="ECO:0007669"/>
    <property type="project" value="InterPro"/>
</dbReference>
<dbReference type="PANTHER" id="PTHR42646">
    <property type="entry name" value="FLAP ENDONUCLEASE XNI"/>
    <property type="match status" value="1"/>
</dbReference>
<dbReference type="InterPro" id="IPR002421">
    <property type="entry name" value="5-3_exonuclease"/>
</dbReference>
<evidence type="ECO:0000256" key="3">
    <source>
        <dbReference type="ARBA" id="ARBA00023125"/>
    </source>
</evidence>
<accession>A0A7X0JVP8</accession>
<dbReference type="RefSeq" id="WP_166846088.1">
    <property type="nucleotide sequence ID" value="NZ_JAAONY010000002.1"/>
</dbReference>
<dbReference type="Gene3D" id="1.10.150.20">
    <property type="entry name" value="5' to 3' exonuclease, C-terminal subdomain"/>
    <property type="match status" value="1"/>
</dbReference>
<dbReference type="InterPro" id="IPR036279">
    <property type="entry name" value="5-3_exonuclease_C_sf"/>
</dbReference>
<dbReference type="Pfam" id="PF02739">
    <property type="entry name" value="5_3_exonuc_N"/>
    <property type="match status" value="1"/>
</dbReference>
<dbReference type="InterPro" id="IPR008918">
    <property type="entry name" value="HhH2"/>
</dbReference>
<protein>
    <submittedName>
        <fullName evidence="5">5'-3' exonuclease</fullName>
    </submittedName>
</protein>
<feature type="domain" description="5'-3' exonuclease" evidence="4">
    <location>
        <begin position="1"/>
        <end position="269"/>
    </location>
</feature>
<dbReference type="AlphaFoldDB" id="A0A7X0JVP8"/>
<dbReference type="InterPro" id="IPR020045">
    <property type="entry name" value="DNA_polI_H3TH"/>
</dbReference>
<dbReference type="InterPro" id="IPR020046">
    <property type="entry name" value="5-3_exonucl_a-hlix_arch_N"/>
</dbReference>
<dbReference type="FunCoup" id="A0A7X0JVP8">
    <property type="interactions" value="167"/>
</dbReference>
<dbReference type="InterPro" id="IPR038969">
    <property type="entry name" value="FEN"/>
</dbReference>
<comment type="caution">
    <text evidence="5">The sequence shown here is derived from an EMBL/GenBank/DDBJ whole genome shotgun (WGS) entry which is preliminary data.</text>
</comment>
<keyword evidence="3" id="KW-0238">DNA-binding</keyword>
<keyword evidence="2" id="KW-0378">Hydrolase</keyword>
<dbReference type="Gene3D" id="3.40.50.1010">
    <property type="entry name" value="5'-nuclease"/>
    <property type="match status" value="1"/>
</dbReference>
<dbReference type="SMART" id="SM00279">
    <property type="entry name" value="HhH2"/>
    <property type="match status" value="1"/>
</dbReference>
<reference evidence="5 6" key="1">
    <citation type="submission" date="2020-08" db="EMBL/GenBank/DDBJ databases">
        <title>Genomic Encyclopedia of Type Strains, Phase IV (KMG-IV): sequencing the most valuable type-strain genomes for metagenomic binning, comparative biology and taxonomic classification.</title>
        <authorList>
            <person name="Goeker M."/>
        </authorList>
    </citation>
    <scope>NUCLEOTIDE SEQUENCE [LARGE SCALE GENOMIC DNA]</scope>
    <source>
        <strain evidence="5 6">DSM 22368</strain>
    </source>
</reference>
<evidence type="ECO:0000256" key="1">
    <source>
        <dbReference type="ARBA" id="ARBA00022722"/>
    </source>
</evidence>
<evidence type="ECO:0000259" key="4">
    <source>
        <dbReference type="SMART" id="SM00475"/>
    </source>
</evidence>
<dbReference type="CDD" id="cd09859">
    <property type="entry name" value="PIN_53EXO"/>
    <property type="match status" value="1"/>
</dbReference>
<organism evidence="5 6">
    <name type="scientific">Pseudoteredinibacter isoporae</name>
    <dbReference type="NCBI Taxonomy" id="570281"/>
    <lineage>
        <taxon>Bacteria</taxon>
        <taxon>Pseudomonadati</taxon>
        <taxon>Pseudomonadota</taxon>
        <taxon>Gammaproteobacteria</taxon>
        <taxon>Cellvibrionales</taxon>
        <taxon>Cellvibrionaceae</taxon>
        <taxon>Pseudoteredinibacter</taxon>
    </lineage>
</organism>
<dbReference type="GO" id="GO:0017108">
    <property type="term" value="F:5'-flap endonuclease activity"/>
    <property type="evidence" value="ECO:0007669"/>
    <property type="project" value="InterPro"/>
</dbReference>